<dbReference type="AlphaFoldDB" id="R0HXT9"/>
<dbReference type="PANTHER" id="PTHR14379">
    <property type="entry name" value="LIMKAIN B LKAP"/>
    <property type="match status" value="1"/>
</dbReference>
<feature type="domain" description="NYN" evidence="1">
    <location>
        <begin position="236"/>
        <end position="361"/>
    </location>
</feature>
<dbReference type="CDD" id="cd10910">
    <property type="entry name" value="PIN_limkain_b1_N_like"/>
    <property type="match status" value="2"/>
</dbReference>
<name>R0HXT9_9BRAS</name>
<reference evidence="3" key="1">
    <citation type="journal article" date="2013" name="Nat. Genet.">
        <title>The Capsella rubella genome and the genomic consequences of rapid mating system evolution.</title>
        <authorList>
            <person name="Slotte T."/>
            <person name="Hazzouri K.M."/>
            <person name="Agren J.A."/>
            <person name="Koenig D."/>
            <person name="Maumus F."/>
            <person name="Guo Y.L."/>
            <person name="Steige K."/>
            <person name="Platts A.E."/>
            <person name="Escobar J.S."/>
            <person name="Newman L.K."/>
            <person name="Wang W."/>
            <person name="Mandakova T."/>
            <person name="Vello E."/>
            <person name="Smith L.M."/>
            <person name="Henz S.R."/>
            <person name="Steffen J."/>
            <person name="Takuno S."/>
            <person name="Brandvain Y."/>
            <person name="Coop G."/>
            <person name="Andolfatto P."/>
            <person name="Hu T.T."/>
            <person name="Blanchette M."/>
            <person name="Clark R.M."/>
            <person name="Quesneville H."/>
            <person name="Nordborg M."/>
            <person name="Gaut B.S."/>
            <person name="Lysak M.A."/>
            <person name="Jenkins J."/>
            <person name="Grimwood J."/>
            <person name="Chapman J."/>
            <person name="Prochnik S."/>
            <person name="Shu S."/>
            <person name="Rokhsar D."/>
            <person name="Schmutz J."/>
            <person name="Weigel D."/>
            <person name="Wright S.I."/>
        </authorList>
    </citation>
    <scope>NUCLEOTIDE SEQUENCE [LARGE SCALE GENOMIC DNA]</scope>
    <source>
        <strain evidence="3">cv. Monte Gargano</strain>
    </source>
</reference>
<keyword evidence="3" id="KW-1185">Reference proteome</keyword>
<organism evidence="2 3">
    <name type="scientific">Capsella rubella</name>
    <dbReference type="NCBI Taxonomy" id="81985"/>
    <lineage>
        <taxon>Eukaryota</taxon>
        <taxon>Viridiplantae</taxon>
        <taxon>Streptophyta</taxon>
        <taxon>Embryophyta</taxon>
        <taxon>Tracheophyta</taxon>
        <taxon>Spermatophyta</taxon>
        <taxon>Magnoliopsida</taxon>
        <taxon>eudicotyledons</taxon>
        <taxon>Gunneridae</taxon>
        <taxon>Pentapetalae</taxon>
        <taxon>rosids</taxon>
        <taxon>malvids</taxon>
        <taxon>Brassicales</taxon>
        <taxon>Brassicaceae</taxon>
        <taxon>Camelineae</taxon>
        <taxon>Capsella</taxon>
    </lineage>
</organism>
<evidence type="ECO:0000313" key="3">
    <source>
        <dbReference type="Proteomes" id="UP000029121"/>
    </source>
</evidence>
<dbReference type="InterPro" id="IPR036236">
    <property type="entry name" value="Znf_C2H2_sf"/>
</dbReference>
<dbReference type="EMBL" id="KB870807">
    <property type="protein sequence ID" value="EOA30325.1"/>
    <property type="molecule type" value="Genomic_DNA"/>
</dbReference>
<evidence type="ECO:0000259" key="1">
    <source>
        <dbReference type="Pfam" id="PF01936"/>
    </source>
</evidence>
<dbReference type="InterPro" id="IPR024768">
    <property type="entry name" value="Marf1"/>
</dbReference>
<dbReference type="GO" id="GO:0004540">
    <property type="term" value="F:RNA nuclease activity"/>
    <property type="evidence" value="ECO:0007669"/>
    <property type="project" value="InterPro"/>
</dbReference>
<sequence length="524" mass="60559">MKNENAAATPEYAIAKIMVWWDMKDCPIPGGYNARRFRRSIEGAFNNLGYSGPVSITAYGDQTQTPDHLLHALSSTGIAIAHARSESTASLMYSDMVKWRGHNPPPATMMFISDQVDYVFSLDLIRLQQKTLYNLFLGYSVRSKAIAELLTSAEWRWEKLLWSTPVVNKHEEIISAMFYCKSCQFDCQSLEIFRNHLSSSKHAWQEVRKPTARQLAPVTRKWGRNYPAKPEYATAKIVVWWDMVDCPIPESFDATRVRPSLEGAFKNLGYSGPVSITAYGDQSQTPDHLLRGLSSTGIAVSHANSHRRLMRMISDLHTWLIKNPPPATIMLILDDVDDVFSNFVSGFQQKKKNNIFLAYPYRRYKMSAVVTSAEWLWESLLAGVYLSSSHHLLLLKSNYPVYELHLCFFLTVSETRRHVLQRCSQRGESTQMFDCKTCCFDCNSLDHFRKHLSSRKHKWGEYRIHADVLASKYDLERIRLGRELMEEDFEMNERVGKHLKRSRKTFRTGFRPFHDHLHLINRRA</sequence>
<evidence type="ECO:0000313" key="2">
    <source>
        <dbReference type="EMBL" id="EOA30325.1"/>
    </source>
</evidence>
<dbReference type="PANTHER" id="PTHR14379:SF84">
    <property type="entry name" value="NYN DOMAIN-CONTAINING PROTEIN"/>
    <property type="match status" value="1"/>
</dbReference>
<proteinExistence type="predicted"/>
<dbReference type="Proteomes" id="UP000029121">
    <property type="component" value="Unassembled WGS sequence"/>
</dbReference>
<gene>
    <name evidence="2" type="ORF">CARUB_v10013451mg</name>
</gene>
<dbReference type="GO" id="GO:0005777">
    <property type="term" value="C:peroxisome"/>
    <property type="evidence" value="ECO:0007669"/>
    <property type="project" value="InterPro"/>
</dbReference>
<dbReference type="InterPro" id="IPR021139">
    <property type="entry name" value="NYN"/>
</dbReference>
<protein>
    <recommendedName>
        <fullName evidence="1">NYN domain-containing protein</fullName>
    </recommendedName>
</protein>
<dbReference type="SUPFAM" id="SSF57667">
    <property type="entry name" value="beta-beta-alpha zinc fingers"/>
    <property type="match status" value="1"/>
</dbReference>
<dbReference type="Pfam" id="PF01936">
    <property type="entry name" value="NYN"/>
    <property type="match status" value="2"/>
</dbReference>
<feature type="domain" description="NYN" evidence="1">
    <location>
        <begin position="16"/>
        <end position="137"/>
    </location>
</feature>
<accession>R0HXT9</accession>
<dbReference type="GO" id="GO:0010468">
    <property type="term" value="P:regulation of gene expression"/>
    <property type="evidence" value="ECO:0007669"/>
    <property type="project" value="InterPro"/>
</dbReference>